<evidence type="ECO:0000313" key="2">
    <source>
        <dbReference type="EMBL" id="KAH3778910.1"/>
    </source>
</evidence>
<proteinExistence type="predicted"/>
<reference evidence="2" key="2">
    <citation type="submission" date="2020-11" db="EMBL/GenBank/DDBJ databases">
        <authorList>
            <person name="McCartney M.A."/>
            <person name="Auch B."/>
            <person name="Kono T."/>
            <person name="Mallez S."/>
            <person name="Becker A."/>
            <person name="Gohl D.M."/>
            <person name="Silverstein K.A.T."/>
            <person name="Koren S."/>
            <person name="Bechman K.B."/>
            <person name="Herman A."/>
            <person name="Abrahante J.E."/>
            <person name="Garbe J."/>
        </authorList>
    </citation>
    <scope>NUCLEOTIDE SEQUENCE</scope>
    <source>
        <strain evidence="2">Duluth1</strain>
        <tissue evidence="2">Whole animal</tissue>
    </source>
</reference>
<evidence type="ECO:0000259" key="1">
    <source>
        <dbReference type="Pfam" id="PF14529"/>
    </source>
</evidence>
<reference evidence="2" key="1">
    <citation type="journal article" date="2019" name="bioRxiv">
        <title>The Genome of the Zebra Mussel, Dreissena polymorpha: A Resource for Invasive Species Research.</title>
        <authorList>
            <person name="McCartney M.A."/>
            <person name="Auch B."/>
            <person name="Kono T."/>
            <person name="Mallez S."/>
            <person name="Zhang Y."/>
            <person name="Obille A."/>
            <person name="Becker A."/>
            <person name="Abrahante J.E."/>
            <person name="Garbe J."/>
            <person name="Badalamenti J.P."/>
            <person name="Herman A."/>
            <person name="Mangelson H."/>
            <person name="Liachko I."/>
            <person name="Sullivan S."/>
            <person name="Sone E.D."/>
            <person name="Koren S."/>
            <person name="Silverstein K.A.T."/>
            <person name="Beckman K.B."/>
            <person name="Gohl D.M."/>
        </authorList>
    </citation>
    <scope>NUCLEOTIDE SEQUENCE</scope>
    <source>
        <strain evidence="2">Duluth1</strain>
        <tissue evidence="2">Whole animal</tissue>
    </source>
</reference>
<protein>
    <recommendedName>
        <fullName evidence="1">Endonuclease/exonuclease/phosphatase domain-containing protein</fullName>
    </recommendedName>
</protein>
<dbReference type="Proteomes" id="UP000828390">
    <property type="component" value="Unassembled WGS sequence"/>
</dbReference>
<dbReference type="Pfam" id="PF14529">
    <property type="entry name" value="Exo_endo_phos_2"/>
    <property type="match status" value="1"/>
</dbReference>
<dbReference type="GO" id="GO:0003824">
    <property type="term" value="F:catalytic activity"/>
    <property type="evidence" value="ECO:0007669"/>
    <property type="project" value="InterPro"/>
</dbReference>
<comment type="caution">
    <text evidence="2">The sequence shown here is derived from an EMBL/GenBank/DDBJ whole genome shotgun (WGS) entry which is preliminary data.</text>
</comment>
<dbReference type="InterPro" id="IPR005135">
    <property type="entry name" value="Endo/exonuclease/phosphatase"/>
</dbReference>
<keyword evidence="3" id="KW-1185">Reference proteome</keyword>
<gene>
    <name evidence="2" type="ORF">DPMN_180387</name>
</gene>
<feature type="domain" description="Endonuclease/exonuclease/phosphatase" evidence="1">
    <location>
        <begin position="1"/>
        <end position="54"/>
    </location>
</feature>
<name>A0A9D4ILL3_DREPO</name>
<evidence type="ECO:0000313" key="3">
    <source>
        <dbReference type="Proteomes" id="UP000828390"/>
    </source>
</evidence>
<dbReference type="Gene3D" id="3.60.10.10">
    <property type="entry name" value="Endonuclease/exonuclease/phosphatase"/>
    <property type="match status" value="1"/>
</dbReference>
<dbReference type="AlphaFoldDB" id="A0A9D4ILL3"/>
<dbReference type="EMBL" id="JAIWYP010000009">
    <property type="protein sequence ID" value="KAH3778910.1"/>
    <property type="molecule type" value="Genomic_DNA"/>
</dbReference>
<accession>A0A9D4ILL3</accession>
<dbReference type="InterPro" id="IPR036691">
    <property type="entry name" value="Endo/exonu/phosph_ase_sf"/>
</dbReference>
<sequence length="72" mass="7663">MDEQDLILLNDGSPSRLNPTGVNSHIDLTAVNARIASASAWATVHDTIGSDHLPQQVTLHNYIAQGPDAQCS</sequence>
<organism evidence="2 3">
    <name type="scientific">Dreissena polymorpha</name>
    <name type="common">Zebra mussel</name>
    <name type="synonym">Mytilus polymorpha</name>
    <dbReference type="NCBI Taxonomy" id="45954"/>
    <lineage>
        <taxon>Eukaryota</taxon>
        <taxon>Metazoa</taxon>
        <taxon>Spiralia</taxon>
        <taxon>Lophotrochozoa</taxon>
        <taxon>Mollusca</taxon>
        <taxon>Bivalvia</taxon>
        <taxon>Autobranchia</taxon>
        <taxon>Heteroconchia</taxon>
        <taxon>Euheterodonta</taxon>
        <taxon>Imparidentia</taxon>
        <taxon>Neoheterodontei</taxon>
        <taxon>Myida</taxon>
        <taxon>Dreissenoidea</taxon>
        <taxon>Dreissenidae</taxon>
        <taxon>Dreissena</taxon>
    </lineage>
</organism>
<dbReference type="SUPFAM" id="SSF56219">
    <property type="entry name" value="DNase I-like"/>
    <property type="match status" value="1"/>
</dbReference>